<feature type="transmembrane region" description="Helical" evidence="1">
    <location>
        <begin position="22"/>
        <end position="42"/>
    </location>
</feature>
<dbReference type="OrthoDB" id="70292at2759"/>
<keyword evidence="3" id="KW-1185">Reference proteome</keyword>
<gene>
    <name evidence="2" type="ORF">Ae201684_013134</name>
</gene>
<organism evidence="2 3">
    <name type="scientific">Aphanomyces euteiches</name>
    <dbReference type="NCBI Taxonomy" id="100861"/>
    <lineage>
        <taxon>Eukaryota</taxon>
        <taxon>Sar</taxon>
        <taxon>Stramenopiles</taxon>
        <taxon>Oomycota</taxon>
        <taxon>Saprolegniomycetes</taxon>
        <taxon>Saprolegniales</taxon>
        <taxon>Verrucalvaceae</taxon>
        <taxon>Aphanomyces</taxon>
    </lineage>
</organism>
<keyword evidence="1" id="KW-0472">Membrane</keyword>
<reference evidence="2 3" key="1">
    <citation type="submission" date="2019-07" db="EMBL/GenBank/DDBJ databases">
        <title>Genomics analysis of Aphanomyces spp. identifies a new class of oomycete effector associated with host adaptation.</title>
        <authorList>
            <person name="Gaulin E."/>
        </authorList>
    </citation>
    <scope>NUCLEOTIDE SEQUENCE [LARGE SCALE GENOMIC DNA]</scope>
    <source>
        <strain evidence="2 3">ATCC 201684</strain>
    </source>
</reference>
<dbReference type="AlphaFoldDB" id="A0A6G0WP37"/>
<evidence type="ECO:0000313" key="2">
    <source>
        <dbReference type="EMBL" id="KAF0729156.1"/>
    </source>
</evidence>
<dbReference type="Proteomes" id="UP000481153">
    <property type="component" value="Unassembled WGS sequence"/>
</dbReference>
<sequence length="194" mass="21433">MRLHAVCHHRDIMLLLRATGRYILAALALLMLLQVAALVVKVDRTIASSKWSDGMILAVVACYIGWIAVTALGGLCGLYSSIYYDIPTAGWCLRSWWLLILFQIVEGAVLFGVLCEAPCSLDIWHTFGFDTLSLLITEGSFLVYIYLYMHILEACADAKLVDKQESHYADYGTTPTPPPLLLRSSSSTTLLSTV</sequence>
<comment type="caution">
    <text evidence="2">The sequence shown here is derived from an EMBL/GenBank/DDBJ whole genome shotgun (WGS) entry which is preliminary data.</text>
</comment>
<keyword evidence="1" id="KW-1133">Transmembrane helix</keyword>
<dbReference type="VEuPathDB" id="FungiDB:AeMF1_011571"/>
<evidence type="ECO:0000313" key="3">
    <source>
        <dbReference type="Proteomes" id="UP000481153"/>
    </source>
</evidence>
<dbReference type="EMBL" id="VJMJ01000167">
    <property type="protein sequence ID" value="KAF0729156.1"/>
    <property type="molecule type" value="Genomic_DNA"/>
</dbReference>
<protein>
    <submittedName>
        <fullName evidence="2">Uncharacterized protein</fullName>
    </submittedName>
</protein>
<feature type="transmembrane region" description="Helical" evidence="1">
    <location>
        <begin position="127"/>
        <end position="149"/>
    </location>
</feature>
<evidence type="ECO:0000256" key="1">
    <source>
        <dbReference type="SAM" id="Phobius"/>
    </source>
</evidence>
<name>A0A6G0WP37_9STRA</name>
<keyword evidence="1" id="KW-0812">Transmembrane</keyword>
<feature type="transmembrane region" description="Helical" evidence="1">
    <location>
        <begin position="54"/>
        <end position="84"/>
    </location>
</feature>
<proteinExistence type="predicted"/>
<feature type="transmembrane region" description="Helical" evidence="1">
    <location>
        <begin position="96"/>
        <end position="115"/>
    </location>
</feature>
<accession>A0A6G0WP37</accession>